<feature type="compositionally biased region" description="Low complexity" evidence="1">
    <location>
        <begin position="741"/>
        <end position="754"/>
    </location>
</feature>
<evidence type="ECO:0000256" key="2">
    <source>
        <dbReference type="SAM" id="Phobius"/>
    </source>
</evidence>
<feature type="transmembrane region" description="Helical" evidence="2">
    <location>
        <begin position="522"/>
        <end position="545"/>
    </location>
</feature>
<sequence length="769" mass="82255">MLAKSARSESRPSDIIGERPSRAAAIILRFFCSIVDVVPTRADEDGARAQQLGCRFLLSLFVMDALSWGAFRVIQFEAIRNADYADSFDTFGLSPVIFITIMVTLEQTIEFLASAVVPFIFRLFSGSTRFEIHTLGAFCMRLYTLSHFAALCVALVFSPCILGGANGPNDAEVDKCDATSCACVNANQSCPLVWLSGSNYTRECCVNSGTAQEYCELLNGDSSSCPLSQTSMAWVFACVYWMCYCFVNQLGDASLEMSKTQWLDAFTGTDLVLPGCLASMCPCAVRRPASAKALSTYLTILRTVVQSFAGLSYFLVRSRARFRLSLILLLASVGFIGGLSLAFSRCCRKAASAEAMLKEAVRVTLAPPAAARAEKGPPLTPSASIGSGSDVRHGGGGSIAGEGVRASDDEVELIISMSELRPMERSLVVFLILTRGLPQQANDSIVAYFGSNGVAALIARAMDGGSEAEQITSPVAVLLFLVAFLYLLRKVTKLPRAPGAASVSSRPFIATTVPVSVQWLRLVWVLFTCTVVSGCLLVLPILASMDARSELALVVLALLCYVPYLPARYTLQVVSDAFLIQYDSARSPSIVYWTNVGVVVISWPVLGIVWAVVTLTPTMSQDQISADPCGAEEQNETTRTRGELGLVVLIASSILFIAATYYSLLDPKRPAHLSLMHALDATGPGESVKRAPELGGSVKATCPSPAPHDRRPLQKNMSGATPRPVEHSLCPWPNVALARVGPPGTTPGAAGSSPKNGSCSDLSQSRTFV</sequence>
<feature type="transmembrane region" description="Helical" evidence="2">
    <location>
        <begin position="232"/>
        <end position="251"/>
    </location>
</feature>
<dbReference type="Proteomes" id="UP001515480">
    <property type="component" value="Unassembled WGS sequence"/>
</dbReference>
<reference evidence="3 4" key="1">
    <citation type="journal article" date="2024" name="Science">
        <title>Giant polyketide synthase enzymes in the biosynthesis of giant marine polyether toxins.</title>
        <authorList>
            <person name="Fallon T.R."/>
            <person name="Shende V.V."/>
            <person name="Wierzbicki I.H."/>
            <person name="Pendleton A.L."/>
            <person name="Watervoot N.F."/>
            <person name="Auber R.P."/>
            <person name="Gonzalez D.J."/>
            <person name="Wisecaver J.H."/>
            <person name="Moore B.S."/>
        </authorList>
    </citation>
    <scope>NUCLEOTIDE SEQUENCE [LARGE SCALE GENOMIC DNA]</scope>
    <source>
        <strain evidence="3 4">12B1</strain>
    </source>
</reference>
<keyword evidence="2" id="KW-0812">Transmembrane</keyword>
<feature type="transmembrane region" description="Helical" evidence="2">
    <location>
        <begin position="296"/>
        <end position="316"/>
    </location>
</feature>
<feature type="transmembrane region" description="Helical" evidence="2">
    <location>
        <begin position="590"/>
        <end position="613"/>
    </location>
</feature>
<name>A0AB34JB48_PRYPA</name>
<feature type="transmembrane region" description="Helical" evidence="2">
    <location>
        <begin position="468"/>
        <end position="488"/>
    </location>
</feature>
<feature type="transmembrane region" description="Helical" evidence="2">
    <location>
        <begin position="644"/>
        <end position="664"/>
    </location>
</feature>
<gene>
    <name evidence="3" type="ORF">AB1Y20_002452</name>
</gene>
<evidence type="ECO:0000313" key="3">
    <source>
        <dbReference type="EMBL" id="KAL1515836.1"/>
    </source>
</evidence>
<protein>
    <recommendedName>
        <fullName evidence="5">Transmembrane protein</fullName>
    </recommendedName>
</protein>
<feature type="transmembrane region" description="Helical" evidence="2">
    <location>
        <begin position="96"/>
        <end position="121"/>
    </location>
</feature>
<feature type="compositionally biased region" description="Polar residues" evidence="1">
    <location>
        <begin position="755"/>
        <end position="769"/>
    </location>
</feature>
<evidence type="ECO:0000313" key="4">
    <source>
        <dbReference type="Proteomes" id="UP001515480"/>
    </source>
</evidence>
<feature type="region of interest" description="Disordered" evidence="1">
    <location>
        <begin position="372"/>
        <end position="394"/>
    </location>
</feature>
<feature type="transmembrane region" description="Helical" evidence="2">
    <location>
        <begin position="322"/>
        <end position="343"/>
    </location>
</feature>
<feature type="transmembrane region" description="Helical" evidence="2">
    <location>
        <begin position="142"/>
        <end position="165"/>
    </location>
</feature>
<dbReference type="AlphaFoldDB" id="A0AB34JB48"/>
<evidence type="ECO:0008006" key="5">
    <source>
        <dbReference type="Google" id="ProtNLM"/>
    </source>
</evidence>
<feature type="region of interest" description="Disordered" evidence="1">
    <location>
        <begin position="738"/>
        <end position="769"/>
    </location>
</feature>
<proteinExistence type="predicted"/>
<dbReference type="EMBL" id="JBGBPQ010000011">
    <property type="protein sequence ID" value="KAL1515836.1"/>
    <property type="molecule type" value="Genomic_DNA"/>
</dbReference>
<accession>A0AB34JB48</accession>
<feature type="transmembrane region" description="Helical" evidence="2">
    <location>
        <begin position="56"/>
        <end position="76"/>
    </location>
</feature>
<keyword evidence="2" id="KW-0472">Membrane</keyword>
<keyword evidence="4" id="KW-1185">Reference proteome</keyword>
<comment type="caution">
    <text evidence="3">The sequence shown here is derived from an EMBL/GenBank/DDBJ whole genome shotgun (WGS) entry which is preliminary data.</text>
</comment>
<feature type="transmembrane region" description="Helical" evidence="2">
    <location>
        <begin position="551"/>
        <end position="569"/>
    </location>
</feature>
<organism evidence="3 4">
    <name type="scientific">Prymnesium parvum</name>
    <name type="common">Toxic golden alga</name>
    <dbReference type="NCBI Taxonomy" id="97485"/>
    <lineage>
        <taxon>Eukaryota</taxon>
        <taxon>Haptista</taxon>
        <taxon>Haptophyta</taxon>
        <taxon>Prymnesiophyceae</taxon>
        <taxon>Prymnesiales</taxon>
        <taxon>Prymnesiaceae</taxon>
        <taxon>Prymnesium</taxon>
    </lineage>
</organism>
<feature type="region of interest" description="Disordered" evidence="1">
    <location>
        <begin position="685"/>
        <end position="725"/>
    </location>
</feature>
<keyword evidence="2" id="KW-1133">Transmembrane helix</keyword>
<evidence type="ECO:0000256" key="1">
    <source>
        <dbReference type="SAM" id="MobiDB-lite"/>
    </source>
</evidence>